<dbReference type="EMBL" id="JH687865">
    <property type="protein sequence ID" value="EJD36318.1"/>
    <property type="molecule type" value="Genomic_DNA"/>
</dbReference>
<evidence type="ECO:0000259" key="1">
    <source>
        <dbReference type="PROSITE" id="PS50181"/>
    </source>
</evidence>
<protein>
    <recommendedName>
        <fullName evidence="1">F-box domain-containing protein</fullName>
    </recommendedName>
</protein>
<dbReference type="InParanoid" id="J0CYE5"/>
<dbReference type="Pfam" id="PF12937">
    <property type="entry name" value="F-box-like"/>
    <property type="match status" value="1"/>
</dbReference>
<dbReference type="SMART" id="SM00256">
    <property type="entry name" value="FBOX"/>
    <property type="match status" value="1"/>
</dbReference>
<dbReference type="KEGG" id="adl:AURDEDRAFT_174638"/>
<reference evidence="3" key="1">
    <citation type="journal article" date="2012" name="Science">
        <title>The Paleozoic origin of enzymatic lignin decomposition reconstructed from 31 fungal genomes.</title>
        <authorList>
            <person name="Floudas D."/>
            <person name="Binder M."/>
            <person name="Riley R."/>
            <person name="Barry K."/>
            <person name="Blanchette R.A."/>
            <person name="Henrissat B."/>
            <person name="Martinez A.T."/>
            <person name="Otillar R."/>
            <person name="Spatafora J.W."/>
            <person name="Yadav J.S."/>
            <person name="Aerts A."/>
            <person name="Benoit I."/>
            <person name="Boyd A."/>
            <person name="Carlson A."/>
            <person name="Copeland A."/>
            <person name="Coutinho P.M."/>
            <person name="de Vries R.P."/>
            <person name="Ferreira P."/>
            <person name="Findley K."/>
            <person name="Foster B."/>
            <person name="Gaskell J."/>
            <person name="Glotzer D."/>
            <person name="Gorecki P."/>
            <person name="Heitman J."/>
            <person name="Hesse C."/>
            <person name="Hori C."/>
            <person name="Igarashi K."/>
            <person name="Jurgens J.A."/>
            <person name="Kallen N."/>
            <person name="Kersten P."/>
            <person name="Kohler A."/>
            <person name="Kuees U."/>
            <person name="Kumar T.K.A."/>
            <person name="Kuo A."/>
            <person name="LaButti K."/>
            <person name="Larrondo L.F."/>
            <person name="Lindquist E."/>
            <person name="Ling A."/>
            <person name="Lombard V."/>
            <person name="Lucas S."/>
            <person name="Lundell T."/>
            <person name="Martin R."/>
            <person name="McLaughlin D.J."/>
            <person name="Morgenstern I."/>
            <person name="Morin E."/>
            <person name="Murat C."/>
            <person name="Nagy L.G."/>
            <person name="Nolan M."/>
            <person name="Ohm R.A."/>
            <person name="Patyshakuliyeva A."/>
            <person name="Rokas A."/>
            <person name="Ruiz-Duenas F.J."/>
            <person name="Sabat G."/>
            <person name="Salamov A."/>
            <person name="Samejima M."/>
            <person name="Schmutz J."/>
            <person name="Slot J.C."/>
            <person name="St John F."/>
            <person name="Stenlid J."/>
            <person name="Sun H."/>
            <person name="Sun S."/>
            <person name="Syed K."/>
            <person name="Tsang A."/>
            <person name="Wiebenga A."/>
            <person name="Young D."/>
            <person name="Pisabarro A."/>
            <person name="Eastwood D.C."/>
            <person name="Martin F."/>
            <person name="Cullen D."/>
            <person name="Grigoriev I.V."/>
            <person name="Hibbett D.S."/>
        </authorList>
    </citation>
    <scope>NUCLEOTIDE SEQUENCE [LARGE SCALE GENOMIC DNA]</scope>
    <source>
        <strain evidence="3">TFB10046</strain>
    </source>
</reference>
<dbReference type="AlphaFoldDB" id="J0CYE5"/>
<evidence type="ECO:0000313" key="2">
    <source>
        <dbReference type="EMBL" id="EJD36318.1"/>
    </source>
</evidence>
<dbReference type="PROSITE" id="PS50181">
    <property type="entry name" value="FBOX"/>
    <property type="match status" value="1"/>
</dbReference>
<gene>
    <name evidence="2" type="ORF">AURDEDRAFT_174638</name>
</gene>
<sequence length="481" mass="53574">MSSFSIPADVIQCVFDCLDLTNICSCAHVSRYWRKLARAYPTFWQTLFLTDDSLSLGEAAFFVDQLCARSEPDSTFSLFLRCTSFCPIIFDHVLPHLCANIHRAKELSLVLTPSSLNAFLPLFSHHAPYLSILRVMIHEATVSMPRLNALFQCHTSSALRRVLLFDLALSDDIPPLSHTVDALQGVYIRIPAELPRALKWIPRCRRLDPLTINGLFLPRPSFLILNSVSSLVVYDEDWLTFSRTVHIPTLIIRYSNPSPHGVRSIVPIDGPICACVISTQHSDSSSSGNCGQAAVVTQDGKDIRYFDYLDAEYTSSPTFLTAILPASRLVTLAVSLEPVFRCLCEMKNSFPSLRMLILGIYALPSEEDLPSWGHIECLRLSAVTLQRDGILPVCISATSMERFVTRTLVYTGTSAPRVVLRGVHITGEARDISGVSSVVLRGVRPWFACTPEDSQRETSAVESVLNLPRMPWLESDEPTAW</sequence>
<dbReference type="Proteomes" id="UP000006514">
    <property type="component" value="Unassembled WGS sequence"/>
</dbReference>
<dbReference type="Gene3D" id="1.20.1280.50">
    <property type="match status" value="1"/>
</dbReference>
<evidence type="ECO:0000313" key="3">
    <source>
        <dbReference type="Proteomes" id="UP000006514"/>
    </source>
</evidence>
<proteinExistence type="predicted"/>
<accession>J0CYE5</accession>
<dbReference type="SUPFAM" id="SSF81383">
    <property type="entry name" value="F-box domain"/>
    <property type="match status" value="1"/>
</dbReference>
<organism evidence="2 3">
    <name type="scientific">Auricularia subglabra (strain TFB-10046 / SS5)</name>
    <name type="common">White-rot fungus</name>
    <name type="synonym">Auricularia delicata (strain TFB10046)</name>
    <dbReference type="NCBI Taxonomy" id="717982"/>
    <lineage>
        <taxon>Eukaryota</taxon>
        <taxon>Fungi</taxon>
        <taxon>Dikarya</taxon>
        <taxon>Basidiomycota</taxon>
        <taxon>Agaricomycotina</taxon>
        <taxon>Agaricomycetes</taxon>
        <taxon>Auriculariales</taxon>
        <taxon>Auriculariaceae</taxon>
        <taxon>Auricularia</taxon>
    </lineage>
</organism>
<feature type="domain" description="F-box" evidence="1">
    <location>
        <begin position="1"/>
        <end position="47"/>
    </location>
</feature>
<dbReference type="InterPro" id="IPR001810">
    <property type="entry name" value="F-box_dom"/>
</dbReference>
<dbReference type="OrthoDB" id="550575at2759"/>
<name>J0CYE5_AURST</name>
<dbReference type="InterPro" id="IPR036047">
    <property type="entry name" value="F-box-like_dom_sf"/>
</dbReference>
<keyword evidence="3" id="KW-1185">Reference proteome</keyword>